<comment type="pathway">
    <text evidence="2">Cell wall biogenesis; peptidoglycan biosynthesis.</text>
</comment>
<dbReference type="SMART" id="SM00936">
    <property type="entry name" value="PBP5_C"/>
    <property type="match status" value="1"/>
</dbReference>
<keyword evidence="9" id="KW-0133">Cell shape</keyword>
<evidence type="ECO:0000256" key="14">
    <source>
        <dbReference type="PIRSR" id="PIRSR618044-2"/>
    </source>
</evidence>
<dbReference type="InterPro" id="IPR012907">
    <property type="entry name" value="Peptidase_S11_C"/>
</dbReference>
<evidence type="ECO:0000256" key="5">
    <source>
        <dbReference type="ARBA" id="ARBA00022645"/>
    </source>
</evidence>
<dbReference type="EMBL" id="FMYM01000009">
    <property type="protein sequence ID" value="SDC46880.1"/>
    <property type="molecule type" value="Genomic_DNA"/>
</dbReference>
<accession>A0A1G6LUI3</accession>
<dbReference type="PRINTS" id="PR00725">
    <property type="entry name" value="DADACBPTASE1"/>
</dbReference>
<comment type="catalytic activity">
    <reaction evidence="12">
        <text>Preferential cleavage: (Ac)2-L-Lys-D-Ala-|-D-Ala. Also transpeptidation of peptidyl-alanyl moieties that are N-acyl substituents of D-alanine.</text>
        <dbReference type="EC" id="3.4.16.4"/>
    </reaction>
</comment>
<dbReference type="GO" id="GO:0008360">
    <property type="term" value="P:regulation of cell shape"/>
    <property type="evidence" value="ECO:0007669"/>
    <property type="project" value="UniProtKB-KW"/>
</dbReference>
<evidence type="ECO:0000256" key="8">
    <source>
        <dbReference type="ARBA" id="ARBA00022801"/>
    </source>
</evidence>
<evidence type="ECO:0000256" key="10">
    <source>
        <dbReference type="ARBA" id="ARBA00022984"/>
    </source>
</evidence>
<evidence type="ECO:0000256" key="12">
    <source>
        <dbReference type="ARBA" id="ARBA00034000"/>
    </source>
</evidence>
<dbReference type="Pfam" id="PF07943">
    <property type="entry name" value="PBP5_C"/>
    <property type="match status" value="1"/>
</dbReference>
<evidence type="ECO:0000256" key="9">
    <source>
        <dbReference type="ARBA" id="ARBA00022960"/>
    </source>
</evidence>
<feature type="active site" evidence="13">
    <location>
        <position position="130"/>
    </location>
</feature>
<keyword evidence="10" id="KW-0573">Peptidoglycan synthesis</keyword>
<dbReference type="GO" id="GO:0009002">
    <property type="term" value="F:serine-type D-Ala-D-Ala carboxypeptidase activity"/>
    <property type="evidence" value="ECO:0007669"/>
    <property type="project" value="UniProtKB-EC"/>
</dbReference>
<proteinExistence type="inferred from homology"/>
<dbReference type="STRING" id="1464122.SAMN05421737_1095"/>
<dbReference type="PANTHER" id="PTHR21581:SF11">
    <property type="entry name" value="D-ALANYL-D-ALANINE CARBOXYPEPTIDASE DACA"/>
    <property type="match status" value="1"/>
</dbReference>
<dbReference type="SUPFAM" id="SSF69189">
    <property type="entry name" value="Penicillin-binding protein associated domain"/>
    <property type="match status" value="1"/>
</dbReference>
<reference evidence="18" key="1">
    <citation type="submission" date="2016-09" db="EMBL/GenBank/DDBJ databases">
        <authorList>
            <person name="Varghese N."/>
            <person name="Submissions S."/>
        </authorList>
    </citation>
    <scope>NUCLEOTIDE SEQUENCE [LARGE SCALE GENOMIC DNA]</scope>
    <source>
        <strain evidence="18">25nlg</strain>
    </source>
</reference>
<feature type="active site" description="Proton acceptor" evidence="13">
    <location>
        <position position="69"/>
    </location>
</feature>
<evidence type="ECO:0000259" key="16">
    <source>
        <dbReference type="SMART" id="SM00936"/>
    </source>
</evidence>
<evidence type="ECO:0000256" key="15">
    <source>
        <dbReference type="RuleBase" id="RU004016"/>
    </source>
</evidence>
<organism evidence="17 18">
    <name type="scientific">Shouchella lonarensis</name>
    <dbReference type="NCBI Taxonomy" id="1464122"/>
    <lineage>
        <taxon>Bacteria</taxon>
        <taxon>Bacillati</taxon>
        <taxon>Bacillota</taxon>
        <taxon>Bacilli</taxon>
        <taxon>Bacillales</taxon>
        <taxon>Bacillaceae</taxon>
        <taxon>Shouchella</taxon>
    </lineage>
</organism>
<protein>
    <recommendedName>
        <fullName evidence="4">serine-type D-Ala-D-Ala carboxypeptidase</fullName>
        <ecNumber evidence="4">3.4.16.4</ecNumber>
    </recommendedName>
</protein>
<dbReference type="RefSeq" id="WP_245701221.1">
    <property type="nucleotide sequence ID" value="NZ_FMYM01000009.1"/>
</dbReference>
<keyword evidence="18" id="KW-1185">Reference proteome</keyword>
<gene>
    <name evidence="17" type="ORF">SAMN05421737_1095</name>
</gene>
<evidence type="ECO:0000256" key="1">
    <source>
        <dbReference type="ARBA" id="ARBA00003217"/>
    </source>
</evidence>
<dbReference type="Gene3D" id="3.40.710.10">
    <property type="entry name" value="DD-peptidase/beta-lactamase superfamily"/>
    <property type="match status" value="1"/>
</dbReference>
<feature type="active site" description="Acyl-ester intermediate" evidence="13">
    <location>
        <position position="66"/>
    </location>
</feature>
<comment type="similarity">
    <text evidence="3 15">Belongs to the peptidase S11 family.</text>
</comment>
<evidence type="ECO:0000256" key="11">
    <source>
        <dbReference type="ARBA" id="ARBA00023316"/>
    </source>
</evidence>
<dbReference type="EC" id="3.4.16.4" evidence="4"/>
<dbReference type="AlphaFoldDB" id="A0A1G6LUI3"/>
<evidence type="ECO:0000313" key="17">
    <source>
        <dbReference type="EMBL" id="SDC46880.1"/>
    </source>
</evidence>
<keyword evidence="11" id="KW-0961">Cell wall biogenesis/degradation</keyword>
<dbReference type="InterPro" id="IPR018044">
    <property type="entry name" value="Peptidase_S11"/>
</dbReference>
<dbReference type="SUPFAM" id="SSF56601">
    <property type="entry name" value="beta-lactamase/transpeptidase-like"/>
    <property type="match status" value="1"/>
</dbReference>
<sequence>MGQVKQSTRTLSRIFLSLLVLITVFGSKVAAAEPIKVDGAAAIIIDANSGQVLFEQGSDEQLPIASMTKLMSEYLILEAIKEGKIAWDDEVAISAELATLSHKRALSNVPLRQDYAYTVKDLYESMAIYSANASTMALATHVAGSEKSFVGLMNEKAAELGLEKYEFVNASGLNNADLGDLRPEGTEPNGETSLSARSVAKLAYYLLRDYPEVLETASIPFAEFNAGPDEKVDMPNWNEMLPGADHEYSGIDGLKTGYTSAAGNNFTATAKRGDTRLITVVMGTDTRADRFNETAKLLDYGFNHFDQEILLEKGAQPDKGLIEVAVGKEKEVQVVTKDDVSLLFSRQQDASYTTEIKLDEDKLDDEGRLVAPLKKGEKVGTLKISLSEPTSYIDGDELQVDLVTANEVEKAGWFTLTMRGIGGFFSGLWTGLTDWVGGLFS</sequence>
<feature type="domain" description="Peptidase S11 D-Ala-D-Ala carboxypeptidase A C-terminal" evidence="16">
    <location>
        <begin position="305"/>
        <end position="410"/>
    </location>
</feature>
<dbReference type="UniPathway" id="UPA00219"/>
<dbReference type="InterPro" id="IPR012338">
    <property type="entry name" value="Beta-lactam/transpept-like"/>
</dbReference>
<feature type="binding site" evidence="14">
    <location>
        <position position="255"/>
    </location>
    <ligand>
        <name>substrate</name>
    </ligand>
</feature>
<evidence type="ECO:0000256" key="13">
    <source>
        <dbReference type="PIRSR" id="PIRSR618044-1"/>
    </source>
</evidence>
<evidence type="ECO:0000256" key="6">
    <source>
        <dbReference type="ARBA" id="ARBA00022670"/>
    </source>
</evidence>
<dbReference type="GO" id="GO:0006508">
    <property type="term" value="P:proteolysis"/>
    <property type="evidence" value="ECO:0007669"/>
    <property type="project" value="UniProtKB-KW"/>
</dbReference>
<dbReference type="Gene3D" id="2.60.410.10">
    <property type="entry name" value="D-Ala-D-Ala carboxypeptidase, C-terminal domain"/>
    <property type="match status" value="1"/>
</dbReference>
<dbReference type="Pfam" id="PF00768">
    <property type="entry name" value="Peptidase_S11"/>
    <property type="match status" value="1"/>
</dbReference>
<evidence type="ECO:0000256" key="7">
    <source>
        <dbReference type="ARBA" id="ARBA00022729"/>
    </source>
</evidence>
<dbReference type="Proteomes" id="UP000242662">
    <property type="component" value="Unassembled WGS sequence"/>
</dbReference>
<keyword evidence="8" id="KW-0378">Hydrolase</keyword>
<dbReference type="InterPro" id="IPR001967">
    <property type="entry name" value="Peptidase_S11_N"/>
</dbReference>
<dbReference type="PANTHER" id="PTHR21581">
    <property type="entry name" value="D-ALANYL-D-ALANINE CARBOXYPEPTIDASE"/>
    <property type="match status" value="1"/>
</dbReference>
<evidence type="ECO:0000256" key="4">
    <source>
        <dbReference type="ARBA" id="ARBA00012448"/>
    </source>
</evidence>
<evidence type="ECO:0000256" key="3">
    <source>
        <dbReference type="ARBA" id="ARBA00007164"/>
    </source>
</evidence>
<dbReference type="GO" id="GO:0009252">
    <property type="term" value="P:peptidoglycan biosynthetic process"/>
    <property type="evidence" value="ECO:0007669"/>
    <property type="project" value="UniProtKB-UniPathway"/>
</dbReference>
<dbReference type="GO" id="GO:0071555">
    <property type="term" value="P:cell wall organization"/>
    <property type="evidence" value="ECO:0007669"/>
    <property type="project" value="UniProtKB-KW"/>
</dbReference>
<keyword evidence="6" id="KW-0645">Protease</keyword>
<evidence type="ECO:0000313" key="18">
    <source>
        <dbReference type="Proteomes" id="UP000242662"/>
    </source>
</evidence>
<keyword evidence="7" id="KW-0732">Signal</keyword>
<evidence type="ECO:0000256" key="2">
    <source>
        <dbReference type="ARBA" id="ARBA00004752"/>
    </source>
</evidence>
<name>A0A1G6LUI3_9BACI</name>
<comment type="function">
    <text evidence="1">Removes C-terminal D-alanyl residues from sugar-peptide cell wall precursors.</text>
</comment>
<keyword evidence="5 17" id="KW-0121">Carboxypeptidase</keyword>
<dbReference type="InterPro" id="IPR015956">
    <property type="entry name" value="Peniciliin-bd_prot_C_sf"/>
</dbReference>
<dbReference type="InterPro" id="IPR037167">
    <property type="entry name" value="Peptidase_S11_C_sf"/>
</dbReference>